<dbReference type="GO" id="GO:0035435">
    <property type="term" value="P:phosphate ion transmembrane transport"/>
    <property type="evidence" value="ECO:0007669"/>
    <property type="project" value="InterPro"/>
</dbReference>
<keyword evidence="5" id="KW-0732">Signal</keyword>
<keyword evidence="2 4" id="KW-0813">Transport</keyword>
<dbReference type="Proteomes" id="UP000501058">
    <property type="component" value="Chromosome"/>
</dbReference>
<protein>
    <recommendedName>
        <fullName evidence="4">Phosphate-binding protein</fullName>
    </recommendedName>
</protein>
<evidence type="ECO:0000313" key="7">
    <source>
        <dbReference type="EMBL" id="QIK71748.1"/>
    </source>
</evidence>
<dbReference type="PANTHER" id="PTHR42996">
    <property type="entry name" value="PHOSPHATE-BINDING PROTEIN PSTS"/>
    <property type="match status" value="1"/>
</dbReference>
<dbReference type="PROSITE" id="PS51257">
    <property type="entry name" value="PROKAR_LIPOPROTEIN"/>
    <property type="match status" value="1"/>
</dbReference>
<evidence type="ECO:0000259" key="6">
    <source>
        <dbReference type="Pfam" id="PF12849"/>
    </source>
</evidence>
<evidence type="ECO:0000256" key="1">
    <source>
        <dbReference type="ARBA" id="ARBA00008725"/>
    </source>
</evidence>
<comment type="similarity">
    <text evidence="1 4">Belongs to the PstS family.</text>
</comment>
<evidence type="ECO:0000256" key="5">
    <source>
        <dbReference type="SAM" id="SignalP"/>
    </source>
</evidence>
<name>A0A6G7Y532_9ACTN</name>
<dbReference type="CDD" id="cd13565">
    <property type="entry name" value="PBP2_PstS"/>
    <property type="match status" value="1"/>
</dbReference>
<reference evidence="7 8" key="1">
    <citation type="submission" date="2020-03" db="EMBL/GenBank/DDBJ databases">
        <title>Propioniciclava sp. nov., isolated from Hydrophilus acuminatus.</title>
        <authorList>
            <person name="Hyun D.-W."/>
            <person name="Bae J.-W."/>
        </authorList>
    </citation>
    <scope>NUCLEOTIDE SEQUENCE [LARGE SCALE GENOMIC DNA]</scope>
    <source>
        <strain evidence="7 8">HDW11</strain>
    </source>
</reference>
<dbReference type="Pfam" id="PF12849">
    <property type="entry name" value="PBP_like_2"/>
    <property type="match status" value="1"/>
</dbReference>
<dbReference type="GO" id="GO:0042301">
    <property type="term" value="F:phosphate ion binding"/>
    <property type="evidence" value="ECO:0007669"/>
    <property type="project" value="InterPro"/>
</dbReference>
<dbReference type="InterPro" id="IPR024370">
    <property type="entry name" value="PBP_domain"/>
</dbReference>
<dbReference type="PANTHER" id="PTHR42996:SF1">
    <property type="entry name" value="PHOSPHATE-BINDING PROTEIN PSTS"/>
    <property type="match status" value="1"/>
</dbReference>
<feature type="chain" id="PRO_5026308128" description="Phosphate-binding protein" evidence="5">
    <location>
        <begin position="25"/>
        <end position="365"/>
    </location>
</feature>
<evidence type="ECO:0000256" key="3">
    <source>
        <dbReference type="ARBA" id="ARBA00022592"/>
    </source>
</evidence>
<organism evidence="7 8">
    <name type="scientific">Propioniciclava coleopterorum</name>
    <dbReference type="NCBI Taxonomy" id="2714937"/>
    <lineage>
        <taxon>Bacteria</taxon>
        <taxon>Bacillati</taxon>
        <taxon>Actinomycetota</taxon>
        <taxon>Actinomycetes</taxon>
        <taxon>Propionibacteriales</taxon>
        <taxon>Propionibacteriaceae</taxon>
        <taxon>Propioniciclava</taxon>
    </lineage>
</organism>
<gene>
    <name evidence="7" type="primary">pstS</name>
    <name evidence="7" type="ORF">G7070_04980</name>
</gene>
<dbReference type="GO" id="GO:0043190">
    <property type="term" value="C:ATP-binding cassette (ABC) transporter complex"/>
    <property type="evidence" value="ECO:0007669"/>
    <property type="project" value="InterPro"/>
</dbReference>
<dbReference type="RefSeq" id="WP_166232450.1">
    <property type="nucleotide sequence ID" value="NZ_CP049865.1"/>
</dbReference>
<dbReference type="PIRSF" id="PIRSF002756">
    <property type="entry name" value="PstS"/>
    <property type="match status" value="1"/>
</dbReference>
<proteinExistence type="inferred from homology"/>
<evidence type="ECO:0000256" key="4">
    <source>
        <dbReference type="PIRNR" id="PIRNR002756"/>
    </source>
</evidence>
<dbReference type="AlphaFoldDB" id="A0A6G7Y532"/>
<feature type="signal peptide" evidence="5">
    <location>
        <begin position="1"/>
        <end position="24"/>
    </location>
</feature>
<dbReference type="SUPFAM" id="SSF53850">
    <property type="entry name" value="Periplasmic binding protein-like II"/>
    <property type="match status" value="1"/>
</dbReference>
<evidence type="ECO:0000313" key="8">
    <source>
        <dbReference type="Proteomes" id="UP000501058"/>
    </source>
</evidence>
<dbReference type="KEGG" id="prv:G7070_04980"/>
<dbReference type="EMBL" id="CP049865">
    <property type="protein sequence ID" value="QIK71748.1"/>
    <property type="molecule type" value="Genomic_DNA"/>
</dbReference>
<dbReference type="InterPro" id="IPR050962">
    <property type="entry name" value="Phosphate-bind_PstS"/>
</dbReference>
<accession>A0A6G7Y532</accession>
<dbReference type="NCBIfam" id="TIGR00975">
    <property type="entry name" value="3a0107s03"/>
    <property type="match status" value="1"/>
</dbReference>
<feature type="domain" description="PBP" evidence="6">
    <location>
        <begin position="40"/>
        <end position="334"/>
    </location>
</feature>
<keyword evidence="3 4" id="KW-0592">Phosphate transport</keyword>
<dbReference type="Gene3D" id="3.40.190.10">
    <property type="entry name" value="Periplasmic binding protein-like II"/>
    <property type="match status" value="2"/>
</dbReference>
<dbReference type="InterPro" id="IPR005673">
    <property type="entry name" value="ABC_phos-bd_PstS"/>
</dbReference>
<keyword evidence="8" id="KW-1185">Reference proteome</keyword>
<evidence type="ECO:0000256" key="2">
    <source>
        <dbReference type="ARBA" id="ARBA00022448"/>
    </source>
</evidence>
<sequence length="365" mass="37021">MSSKKIVAPLALVAASVIAFSGCAANEATPAGRPGGGSTAAGLNRLTGKGASSMSVAQTTWVADFQGANPGVTVNYSPDGSGAGRDAFKSGAAHFAGSDRALKDDEMGAGKFAGCSADSSALNLPVYISPIALIYKVDGVTDLKLDAETAAGIFSGQITTWNDPKIAALNPGAPLPAASITAVHRSDDSGTTENFTDFLAQAAPSIWTEKAAGTWPNAFPGEAAKGTAGVVSAVESGKNTIGYADESQAGSLGKAQIKVGSEFFGPTADAAAKLVDNAKKVDGRSDNDWSLKLDRKAEGQYPIALVSYAIVCETYKDPEVAKLVKSYVGYIASDAGQKSAQAKAGNAPLSADMVAKLKTSVDSVK</sequence>